<name>A0A4Q9QPV2_9GAMM</name>
<dbReference type="RefSeq" id="WP_131179435.1">
    <property type="nucleotide sequence ID" value="NZ_QJUI01000005.1"/>
</dbReference>
<feature type="transmembrane region" description="Helical" evidence="1">
    <location>
        <begin position="48"/>
        <end position="70"/>
    </location>
</feature>
<protein>
    <submittedName>
        <fullName evidence="3">Prepilin peptidase</fullName>
    </submittedName>
</protein>
<dbReference type="AlphaFoldDB" id="A0A4Q9QPV2"/>
<feature type="transmembrane region" description="Helical" evidence="1">
    <location>
        <begin position="139"/>
        <end position="156"/>
    </location>
</feature>
<evidence type="ECO:0000259" key="2">
    <source>
        <dbReference type="Pfam" id="PF01478"/>
    </source>
</evidence>
<comment type="caution">
    <text evidence="3">The sequence shown here is derived from an EMBL/GenBank/DDBJ whole genome shotgun (WGS) entry which is preliminary data.</text>
</comment>
<keyword evidence="1" id="KW-1133">Transmembrane helix</keyword>
<dbReference type="GO" id="GO:0016020">
    <property type="term" value="C:membrane"/>
    <property type="evidence" value="ECO:0007669"/>
    <property type="project" value="InterPro"/>
</dbReference>
<gene>
    <name evidence="3" type="ORF">DNK06_07640</name>
</gene>
<keyword evidence="1" id="KW-0472">Membrane</keyword>
<sequence>MNYIVLLCWLAACAFQDAQQRRIANQLTLGGLAIAILYLLWSGNTLTGATPTAAVLAAVVACALSLPGYLTRQIGAADVKLLVALGVASDAMHVLLSVIGAALALCCWTLLTRFQPELLLLIPKKFKYLAMPKLKNHPYAPFLFLGFAISSLWLIARQ</sequence>
<dbReference type="Gene3D" id="1.20.120.1220">
    <property type="match status" value="1"/>
</dbReference>
<evidence type="ECO:0000313" key="4">
    <source>
        <dbReference type="Proteomes" id="UP000292302"/>
    </source>
</evidence>
<feature type="domain" description="Prepilin type IV endopeptidase peptidase" evidence="2">
    <location>
        <begin position="4"/>
        <end position="109"/>
    </location>
</feature>
<reference evidence="3 4" key="1">
    <citation type="submission" date="2018-06" db="EMBL/GenBank/DDBJ databases">
        <title>Three novel Pseudomonas species isolated from symptomatic oak.</title>
        <authorList>
            <person name="Bueno-Gonzalez V."/>
            <person name="Brady C."/>
        </authorList>
    </citation>
    <scope>NUCLEOTIDE SEQUENCE [LARGE SCALE GENOMIC DNA]</scope>
    <source>
        <strain evidence="3 4">P9A</strain>
    </source>
</reference>
<dbReference type="EMBL" id="QJUI01000005">
    <property type="protein sequence ID" value="TBU81638.1"/>
    <property type="molecule type" value="Genomic_DNA"/>
</dbReference>
<organism evidence="3 4">
    <name type="scientific">Phytopseudomonas daroniae</name>
    <dbReference type="NCBI Taxonomy" id="2487519"/>
    <lineage>
        <taxon>Bacteria</taxon>
        <taxon>Pseudomonadati</taxon>
        <taxon>Pseudomonadota</taxon>
        <taxon>Gammaproteobacteria</taxon>
        <taxon>Pseudomonadales</taxon>
        <taxon>Pseudomonadaceae</taxon>
        <taxon>Phytopseudomonas</taxon>
    </lineage>
</organism>
<evidence type="ECO:0000256" key="1">
    <source>
        <dbReference type="SAM" id="Phobius"/>
    </source>
</evidence>
<evidence type="ECO:0000313" key="3">
    <source>
        <dbReference type="EMBL" id="TBU81638.1"/>
    </source>
</evidence>
<proteinExistence type="predicted"/>
<dbReference type="InterPro" id="IPR000045">
    <property type="entry name" value="Prepilin_IV_endopep_pep"/>
</dbReference>
<dbReference type="GO" id="GO:0004190">
    <property type="term" value="F:aspartic-type endopeptidase activity"/>
    <property type="evidence" value="ECO:0007669"/>
    <property type="project" value="InterPro"/>
</dbReference>
<keyword evidence="4" id="KW-1185">Reference proteome</keyword>
<keyword evidence="1" id="KW-0812">Transmembrane</keyword>
<accession>A0A4Q9QPV2</accession>
<dbReference type="Pfam" id="PF01478">
    <property type="entry name" value="Peptidase_A24"/>
    <property type="match status" value="1"/>
</dbReference>
<dbReference type="Proteomes" id="UP000292302">
    <property type="component" value="Unassembled WGS sequence"/>
</dbReference>
<dbReference type="OrthoDB" id="5600918at2"/>
<feature type="transmembrane region" description="Helical" evidence="1">
    <location>
        <begin position="82"/>
        <end position="111"/>
    </location>
</feature>